<reference evidence="1" key="1">
    <citation type="submission" date="2018-07" db="EMBL/GenBank/DDBJ databases">
        <authorList>
            <person name="Wilson K.M."/>
            <person name="Ely B."/>
        </authorList>
    </citation>
    <scope>NUCLEOTIDE SEQUENCE</scope>
</reference>
<keyword evidence="2" id="KW-1185">Reference proteome</keyword>
<organism evidence="1 2">
    <name type="scientific">Caulobacter phage CcrSC</name>
    <dbReference type="NCBI Taxonomy" id="2283272"/>
    <lineage>
        <taxon>Viruses</taxon>
        <taxon>Duplodnaviria</taxon>
        <taxon>Heunggongvirae</taxon>
        <taxon>Uroviricota</taxon>
        <taxon>Caudoviricetes</taxon>
        <taxon>Jeanschmidtviridae</taxon>
        <taxon>Bertelyvirus</taxon>
        <taxon>Bertelyvirus SC</taxon>
    </lineage>
</organism>
<reference evidence="1" key="2">
    <citation type="submission" date="2021-07" db="EMBL/GenBank/DDBJ databases">
        <title>Giant CbK-like Caulobacter bacteriophages have genetically divergent genomes.</title>
        <authorList>
            <person name="Wilson K."/>
            <person name="Ely B."/>
        </authorList>
    </citation>
    <scope>NUCLEOTIDE SEQUENCE</scope>
</reference>
<name>A0A385EEG1_9CAUD</name>
<accession>A0A385EEG1</accession>
<proteinExistence type="predicted"/>
<sequence>MSAPAPPGDLVGNGDAVWGWADRLSRHTHDLHKSRELWQQIVQGDMFCGSCRLWMTKSCPREHNDGLSGYSRGPSSGALKCSQYQISPSAAKLLEERKAQYQEVSLRLKAGG</sequence>
<evidence type="ECO:0000313" key="1">
    <source>
        <dbReference type="EMBL" id="AXQ70046.1"/>
    </source>
</evidence>
<protein>
    <submittedName>
        <fullName evidence="1">Uncharacterized protein</fullName>
    </submittedName>
</protein>
<dbReference type="Proteomes" id="UP000259683">
    <property type="component" value="Segment"/>
</dbReference>
<dbReference type="EMBL" id="MH588547">
    <property type="protein sequence ID" value="AXQ70046.1"/>
    <property type="molecule type" value="Genomic_DNA"/>
</dbReference>
<evidence type="ECO:0000313" key="2">
    <source>
        <dbReference type="Proteomes" id="UP000259683"/>
    </source>
</evidence>
<gene>
    <name evidence="1" type="ORF">CcrSC_gp464</name>
</gene>